<dbReference type="InterPro" id="IPR032821">
    <property type="entry name" value="PKS_assoc"/>
</dbReference>
<dbReference type="Proteomes" id="UP000788262">
    <property type="component" value="Unassembled WGS sequence"/>
</dbReference>
<dbReference type="SMART" id="SM00825">
    <property type="entry name" value="PKS_KS"/>
    <property type="match status" value="1"/>
</dbReference>
<dbReference type="EMBL" id="JAFFZS010000041">
    <property type="protein sequence ID" value="MBN0048517.1"/>
    <property type="molecule type" value="Genomic_DNA"/>
</dbReference>
<evidence type="ECO:0000313" key="4">
    <source>
        <dbReference type="EMBL" id="MBN0048517.1"/>
    </source>
</evidence>
<protein>
    <submittedName>
        <fullName evidence="4">Polyketide synthase</fullName>
    </submittedName>
</protein>
<dbReference type="Pfam" id="PF16197">
    <property type="entry name" value="KAsynt_C_assoc"/>
    <property type="match status" value="1"/>
</dbReference>
<dbReference type="InterPro" id="IPR014030">
    <property type="entry name" value="Ketoacyl_synth_N"/>
</dbReference>
<dbReference type="InterPro" id="IPR050091">
    <property type="entry name" value="PKS_NRPS_Biosynth_Enz"/>
</dbReference>
<dbReference type="Pfam" id="PF00109">
    <property type="entry name" value="ketoacyl-synt"/>
    <property type="match status" value="1"/>
</dbReference>
<name>A0ABS2VZD6_STRAS</name>
<evidence type="ECO:0000259" key="3">
    <source>
        <dbReference type="PROSITE" id="PS52004"/>
    </source>
</evidence>
<keyword evidence="2" id="KW-0511">Multifunctional enzyme</keyword>
<dbReference type="Gene3D" id="3.40.47.10">
    <property type="match status" value="1"/>
</dbReference>
<dbReference type="Pfam" id="PF02801">
    <property type="entry name" value="Ketoacyl-synt_C"/>
    <property type="match status" value="1"/>
</dbReference>
<dbReference type="PROSITE" id="PS52004">
    <property type="entry name" value="KS3_2"/>
    <property type="match status" value="1"/>
</dbReference>
<evidence type="ECO:0000256" key="1">
    <source>
        <dbReference type="ARBA" id="ARBA00022679"/>
    </source>
</evidence>
<feature type="domain" description="Ketosynthase family 3 (KS3)" evidence="3">
    <location>
        <begin position="16"/>
        <end position="440"/>
    </location>
</feature>
<sequence length="541" mass="55401">MSESERTRYGLNAAPQRAIAVIGLACRLPGAPNPDALWRLLRSGNSAVSPTPAERLRLAGAPAESSSGDDVPRWGGYLDDVTGFDAGFFGISPREADCMDPQQRLVLELAWEALEDSHVVPAHLAGASTGVFIGAAHDDYATLAHALEPGSVTSTSFTGTHRALIANRISYLLGLRGPSISLDSAQSSSLVAVHLACESLRSGDSELAVAGGVNLHLAPRSGLFTHRLGALSPDGRCYTFDARANGYVRGEGGGLVVLKPLDRALADGDPIRAVIRGSALNNDGGGSTLTSPDAGAQEDVIRRALRNAGSAPEDIQYVELHGTGTPVGDPVEAAALGAVLGAARAADAPPLHVGSVKTNIGHLEGAAGIAGLLKTVLALRHRELPPTLNHETPNPDIPLDALRLRVQHTLGPWPRPDTSLMAGVSSFGMGGTNAHVVLEEAPAVSESAGSVGSAGSGVSVVCGGPVGVFGVGGVVPWVVSGRGREGLAGQAGRLAAFAGSVGEGVRPVDVAWSLAATRGVFEDRAVFLSREVGDVLPAVRE</sequence>
<dbReference type="CDD" id="cd00833">
    <property type="entry name" value="PKS"/>
    <property type="match status" value="1"/>
</dbReference>
<dbReference type="InterPro" id="IPR020841">
    <property type="entry name" value="PKS_Beta-ketoAc_synthase_dom"/>
</dbReference>
<dbReference type="PANTHER" id="PTHR43775:SF51">
    <property type="entry name" value="INACTIVE PHENOLPHTHIOCEROL SYNTHESIS POLYKETIDE SYNTHASE TYPE I PKS1-RELATED"/>
    <property type="match status" value="1"/>
</dbReference>
<gene>
    <name evidence="4" type="ORF">JS756_31355</name>
</gene>
<keyword evidence="5" id="KW-1185">Reference proteome</keyword>
<dbReference type="Gene3D" id="3.30.70.3290">
    <property type="match status" value="1"/>
</dbReference>
<accession>A0ABS2VZD6</accession>
<feature type="non-terminal residue" evidence="4">
    <location>
        <position position="541"/>
    </location>
</feature>
<evidence type="ECO:0000313" key="5">
    <source>
        <dbReference type="Proteomes" id="UP000788262"/>
    </source>
</evidence>
<dbReference type="InterPro" id="IPR014031">
    <property type="entry name" value="Ketoacyl_synth_C"/>
</dbReference>
<proteinExistence type="predicted"/>
<organism evidence="4 5">
    <name type="scientific">Streptomyces actuosus</name>
    <dbReference type="NCBI Taxonomy" id="1885"/>
    <lineage>
        <taxon>Bacteria</taxon>
        <taxon>Bacillati</taxon>
        <taxon>Actinomycetota</taxon>
        <taxon>Actinomycetes</taxon>
        <taxon>Kitasatosporales</taxon>
        <taxon>Streptomycetaceae</taxon>
        <taxon>Streptomyces</taxon>
    </lineage>
</organism>
<keyword evidence="1" id="KW-0808">Transferase</keyword>
<dbReference type="InterPro" id="IPR016039">
    <property type="entry name" value="Thiolase-like"/>
</dbReference>
<dbReference type="SUPFAM" id="SSF53901">
    <property type="entry name" value="Thiolase-like"/>
    <property type="match status" value="1"/>
</dbReference>
<reference evidence="4 5" key="1">
    <citation type="submission" date="2021-02" db="EMBL/GenBank/DDBJ databases">
        <title>Whole genome sequencing of Streptomyces actuosus VRA1.</title>
        <authorList>
            <person name="Sen G."/>
            <person name="Sen A."/>
        </authorList>
    </citation>
    <scope>NUCLEOTIDE SEQUENCE [LARGE SCALE GENOMIC DNA]</scope>
    <source>
        <strain evidence="4 5">VRA1</strain>
    </source>
</reference>
<dbReference type="PANTHER" id="PTHR43775">
    <property type="entry name" value="FATTY ACID SYNTHASE"/>
    <property type="match status" value="1"/>
</dbReference>
<dbReference type="RefSeq" id="WP_205386651.1">
    <property type="nucleotide sequence ID" value="NZ_JAFFZS010000041.1"/>
</dbReference>
<evidence type="ECO:0000256" key="2">
    <source>
        <dbReference type="ARBA" id="ARBA00023268"/>
    </source>
</evidence>
<comment type="caution">
    <text evidence="4">The sequence shown here is derived from an EMBL/GenBank/DDBJ whole genome shotgun (WGS) entry which is preliminary data.</text>
</comment>